<dbReference type="InterPro" id="IPR025110">
    <property type="entry name" value="AMP-bd_C"/>
</dbReference>
<dbReference type="SUPFAM" id="SSF53901">
    <property type="entry name" value="Thiolase-like"/>
    <property type="match status" value="1"/>
</dbReference>
<dbReference type="PROSITE" id="PS50075">
    <property type="entry name" value="CARRIER"/>
    <property type="match status" value="1"/>
</dbReference>
<dbReference type="InterPro" id="IPR009081">
    <property type="entry name" value="PP-bd_ACP"/>
</dbReference>
<dbReference type="Pfam" id="PF02801">
    <property type="entry name" value="Ketoacyl-synt_C"/>
    <property type="match status" value="1"/>
</dbReference>
<dbReference type="PANTHER" id="PTHR43775:SF37">
    <property type="entry name" value="SI:DKEY-61P9.11"/>
    <property type="match status" value="1"/>
</dbReference>
<dbReference type="PANTHER" id="PTHR43775">
    <property type="entry name" value="FATTY ACID SYNTHASE"/>
    <property type="match status" value="1"/>
</dbReference>
<dbReference type="Gene3D" id="3.40.47.10">
    <property type="match status" value="1"/>
</dbReference>
<dbReference type="InterPro" id="IPR050091">
    <property type="entry name" value="PKS_NRPS_Biosynth_Enz"/>
</dbReference>
<dbReference type="Gene3D" id="3.30.559.30">
    <property type="entry name" value="Nonribosomal peptide synthetase, condensation domain"/>
    <property type="match status" value="1"/>
</dbReference>
<dbReference type="SMART" id="SM00823">
    <property type="entry name" value="PKS_PP"/>
    <property type="match status" value="1"/>
</dbReference>
<dbReference type="InterPro" id="IPR010071">
    <property type="entry name" value="AA_adenyl_dom"/>
</dbReference>
<dbReference type="InterPro" id="IPR020845">
    <property type="entry name" value="AMP-binding_CS"/>
</dbReference>
<accession>A0AAX3RT86</accession>
<dbReference type="SUPFAM" id="SSF47336">
    <property type="entry name" value="ACP-like"/>
    <property type="match status" value="1"/>
</dbReference>
<comment type="pathway">
    <text evidence="2">Antibiotic biosynthesis; bacillaene biosynthesis.</text>
</comment>
<dbReference type="Pfam" id="PF13193">
    <property type="entry name" value="AMP-binding_C"/>
    <property type="match status" value="1"/>
</dbReference>
<dbReference type="Gene3D" id="3.30.300.30">
    <property type="match status" value="1"/>
</dbReference>
<dbReference type="InterPro" id="IPR014030">
    <property type="entry name" value="Ketoacyl_synth_N"/>
</dbReference>
<evidence type="ECO:0000256" key="2">
    <source>
        <dbReference type="ARBA" id="ARBA00004789"/>
    </source>
</evidence>
<dbReference type="Proteomes" id="UP001214898">
    <property type="component" value="Chromosome"/>
</dbReference>
<dbReference type="GO" id="GO:0031177">
    <property type="term" value="F:phosphopantetheine binding"/>
    <property type="evidence" value="ECO:0007669"/>
    <property type="project" value="InterPro"/>
</dbReference>
<evidence type="ECO:0000256" key="1">
    <source>
        <dbReference type="ARBA" id="ARBA00003299"/>
    </source>
</evidence>
<dbReference type="Gene3D" id="1.10.1200.10">
    <property type="entry name" value="ACP-like"/>
    <property type="match status" value="1"/>
</dbReference>
<dbReference type="SMART" id="SM00825">
    <property type="entry name" value="PKS_KS"/>
    <property type="match status" value="1"/>
</dbReference>
<reference evidence="7" key="1">
    <citation type="submission" date="2025-02" db="EMBL/GenBank/DDBJ databases">
        <title>Complete genome sequences of 52 Bacillus and Priestia strains isolated from West-African fermentations and 26 reference strains from the DSMZ collection.</title>
        <authorList>
            <person name="Wiedenbein E.S."/>
            <person name="Canoy T.S."/>
            <person name="Hui Y."/>
            <person name="Parkouda C."/>
            <person name="Dawende C."/>
            <person name="Ametefe E."/>
            <person name="Jespersen L."/>
            <person name="Nielsen D.S."/>
        </authorList>
    </citation>
    <scope>NUCLEOTIDE SEQUENCE</scope>
    <source>
        <strain evidence="7">PRO56</strain>
    </source>
</reference>
<dbReference type="Pfam" id="PF00109">
    <property type="entry name" value="ketoacyl-synt"/>
    <property type="match status" value="1"/>
</dbReference>
<protein>
    <submittedName>
        <fullName evidence="7">Amino acid adenylation domain-containing protein</fullName>
    </submittedName>
</protein>
<dbReference type="PROSITE" id="PS52004">
    <property type="entry name" value="KS3_2"/>
    <property type="match status" value="1"/>
</dbReference>
<evidence type="ECO:0000256" key="6">
    <source>
        <dbReference type="ARBA" id="ARBA00022679"/>
    </source>
</evidence>
<dbReference type="NCBIfam" id="TIGR01733">
    <property type="entry name" value="AA-adenyl-dom"/>
    <property type="match status" value="1"/>
</dbReference>
<proteinExistence type="inferred from homology"/>
<dbReference type="InterPro" id="IPR014031">
    <property type="entry name" value="Ketoacyl_synth_C"/>
</dbReference>
<dbReference type="InterPro" id="IPR020806">
    <property type="entry name" value="PKS_PP-bd"/>
</dbReference>
<gene>
    <name evidence="7" type="ORF">P5633_01890</name>
</gene>
<dbReference type="InterPro" id="IPR036736">
    <property type="entry name" value="ACP-like_sf"/>
</dbReference>
<evidence type="ECO:0000313" key="8">
    <source>
        <dbReference type="Proteomes" id="UP001214898"/>
    </source>
</evidence>
<organism evidence="7 8">
    <name type="scientific">Bacillus subtilis</name>
    <dbReference type="NCBI Taxonomy" id="1423"/>
    <lineage>
        <taxon>Bacteria</taxon>
        <taxon>Bacillati</taxon>
        <taxon>Bacillota</taxon>
        <taxon>Bacilli</taxon>
        <taxon>Bacillales</taxon>
        <taxon>Bacillaceae</taxon>
        <taxon>Bacillus</taxon>
    </lineage>
</organism>
<dbReference type="InterPro" id="IPR016039">
    <property type="entry name" value="Thiolase-like"/>
</dbReference>
<dbReference type="Gene3D" id="3.40.50.12780">
    <property type="entry name" value="N-terminal domain of ligase-like"/>
    <property type="match status" value="1"/>
</dbReference>
<dbReference type="FunFam" id="3.40.47.10:FF:000019">
    <property type="entry name" value="Polyketide synthase type I"/>
    <property type="match status" value="1"/>
</dbReference>
<dbReference type="GO" id="GO:0004312">
    <property type="term" value="F:fatty acid synthase activity"/>
    <property type="evidence" value="ECO:0007669"/>
    <property type="project" value="TreeGrafter"/>
</dbReference>
<dbReference type="Pfam" id="PF00668">
    <property type="entry name" value="Condensation"/>
    <property type="match status" value="1"/>
</dbReference>
<dbReference type="GO" id="GO:0006633">
    <property type="term" value="P:fatty acid biosynthetic process"/>
    <property type="evidence" value="ECO:0007669"/>
    <property type="project" value="InterPro"/>
</dbReference>
<keyword evidence="4" id="KW-0596">Phosphopantetheine</keyword>
<comment type="function">
    <text evidence="1">Involved in some intermediate steps for the synthesis of the antibiotic polyketide bacillaene which is involved in secondary metabolism.</text>
</comment>
<dbReference type="PROSITE" id="PS00606">
    <property type="entry name" value="KS3_1"/>
    <property type="match status" value="1"/>
</dbReference>
<keyword evidence="6" id="KW-0808">Transferase</keyword>
<dbReference type="SUPFAM" id="SSF56801">
    <property type="entry name" value="Acetyl-CoA synthetase-like"/>
    <property type="match status" value="1"/>
</dbReference>
<evidence type="ECO:0000313" key="7">
    <source>
        <dbReference type="EMBL" id="WEY86558.2"/>
    </source>
</evidence>
<dbReference type="InterPro" id="IPR018201">
    <property type="entry name" value="Ketoacyl_synth_AS"/>
</dbReference>
<dbReference type="Pfam" id="PF00501">
    <property type="entry name" value="AMP-binding"/>
    <property type="match status" value="1"/>
</dbReference>
<dbReference type="Pfam" id="PF00550">
    <property type="entry name" value="PP-binding"/>
    <property type="match status" value="1"/>
</dbReference>
<sequence>MLTNQPSDNLVTNNLTFQSYCNQLSMKSVSEESLNYWNARCNEIPDPPQLPRLKNSEIEGFDFQRECITLDSNYWNTLKKLAQKVEITPNSLVLAAFSEVLRLYSENPDFSVAVTMSGRPVDKDNDFSGVVGEYTDIILCPITNRPGSKIVDAAVNIHNTLCESLEYNDVTGLDLIRMLRNYHEDQHLSFPIVFTSFLGVVDPDLTLRDCEIKLHYQQTQTPQITLDHQIYEMNGNLQINWDYDAKVYSQSLINEMLNCFHSLLQNIATNGSNRACLPQEVLDIRKEMNQTSYSFESNASFLLHELILQSANKSPESVAVIDQDKKFTYGEIVDLARAAAVSLQEAGVKPGSCVAIVLEKGWEQIVGTLAVLITGASYLPLNPNDPDERLRSTITLAKCTVALTNGRSMTPERNWNRSQDNSLEDVMLIRIDSEELIKIDPDESAYIIFTSGSTGLPKGVEISHYSAVNTCLDINKRFCIQNDIVTFGISSLNFDLSVWDIFGTLGAGGTLVICKPDGTRDPDYWWSQIQQHNITVWNTVPTTFEMLLSSYSADIKSTLKVVMLSGDAINMSLANKALDIFPEIQLVGLGGATEASIWSNFHMFSHDSNELETELMPYGQALSNQTIYVLDSELEYRPTGVTGEIYIGGVGLAKGYFCNPELTQEKFIDSPHFGRLYKTGDIGRYLNNGEIEILGRRDMQVKIGGHRVELGEIERCIESLPNVNQATIIAIPGDVRYLVGFVTTYEDQEGLEEELRIHVEKFLPPYMIPKKWMVLESIPLTPNNKVDINKLRQISMSNDENSNGNNSGVSNSESILILQQVAKLLSVSTDSLNPSKSLFEQGVSSLHAIQLVNILSKMWNSKLPYSLLFNYPSIEKLAGYRNGLRRERKALERPTSANTMEPIAIVGSACRLPGNVASPEEFWDMLLEGKDCVTDVPLSRFNIDEVYDPNPDAVGCSYTNRGAFIKDVEKFDFDFFSIPIAEARSMDPQQRMLLEVAYEACHNAGYDKRKLMGSATGVFVGQMNYDWMTCFDYSADYAGTGVAPAITSNRISYALDLTGPSLTIDTACSSSLVAVDAAVSNLRSGSCNMAIAGGANLILSSDAYVTTSQAGMLSVDGRCATFDNAANGIVRGEGIGTVVLKRLSDAQADGDPILAVIRGSAVNQDGRSASLTVPNGHAQEVVIKQALNVAGLEGRDVDYIECHGTGTPLGDPIEVEAIKNVLGDQRSKPLVLGSVKTNIGHLEGAAGIIGLIKTIEVLRHRKAPGNVHFKTLNPKINLDDFAAIISSKSVDLRSDEDNNNFIAAVSSFGYGGTNAHVLVESWEKKSY</sequence>
<dbReference type="SUPFAM" id="SSF52777">
    <property type="entry name" value="CoA-dependent acyltransferases"/>
    <property type="match status" value="1"/>
</dbReference>
<evidence type="ECO:0000256" key="5">
    <source>
        <dbReference type="ARBA" id="ARBA00022553"/>
    </source>
</evidence>
<dbReference type="CDD" id="cd00833">
    <property type="entry name" value="PKS"/>
    <property type="match status" value="1"/>
</dbReference>
<dbReference type="InterPro" id="IPR001242">
    <property type="entry name" value="Condensation_dom"/>
</dbReference>
<dbReference type="PROSITE" id="PS00455">
    <property type="entry name" value="AMP_BINDING"/>
    <property type="match status" value="1"/>
</dbReference>
<dbReference type="InterPro" id="IPR020841">
    <property type="entry name" value="PKS_Beta-ketoAc_synthase_dom"/>
</dbReference>
<name>A0AAX3RT86_BACIU</name>
<dbReference type="EMBL" id="CP120576">
    <property type="protein sequence ID" value="WEY86558.2"/>
    <property type="molecule type" value="Genomic_DNA"/>
</dbReference>
<keyword evidence="5" id="KW-0597">Phosphoprotein</keyword>
<dbReference type="GO" id="GO:0004315">
    <property type="term" value="F:3-oxoacyl-[acyl-carrier-protein] synthase activity"/>
    <property type="evidence" value="ECO:0007669"/>
    <property type="project" value="InterPro"/>
</dbReference>
<comment type="similarity">
    <text evidence="3">Belongs to the ATP-dependent AMP-binding enzyme family.</text>
</comment>
<dbReference type="InterPro" id="IPR045851">
    <property type="entry name" value="AMP-bd_C_sf"/>
</dbReference>
<evidence type="ECO:0000256" key="4">
    <source>
        <dbReference type="ARBA" id="ARBA00022450"/>
    </source>
</evidence>
<dbReference type="InterPro" id="IPR000873">
    <property type="entry name" value="AMP-dep_synth/lig_dom"/>
</dbReference>
<evidence type="ECO:0000256" key="3">
    <source>
        <dbReference type="ARBA" id="ARBA00006432"/>
    </source>
</evidence>
<dbReference type="InterPro" id="IPR042099">
    <property type="entry name" value="ANL_N_sf"/>
</dbReference>